<gene>
    <name evidence="1" type="ORF">HX826_06135</name>
</gene>
<name>A0AAJ3LFT1_9PSED</name>
<dbReference type="PANTHER" id="PTHR17985">
    <property type="entry name" value="SER/THR-RICH PROTEIN T10 IN DGCR REGION"/>
    <property type="match status" value="1"/>
</dbReference>
<dbReference type="RefSeq" id="WP_177025619.1">
    <property type="nucleotide sequence ID" value="NZ_JACAQR010000008.1"/>
</dbReference>
<comment type="caution">
    <text evidence="1">The sequence shown here is derived from an EMBL/GenBank/DDBJ whole genome shotgun (WGS) entry which is preliminary data.</text>
</comment>
<sequence length="248" mass="26692">MCLIVFAWRPGHAQPLIVAANRDEFYARPSLPLAQWLDAPHVYAGRDQEAGGTWLGVGAEGRFAALTNIRDPHQPPARKSRGELVALFLSGSLSIDDYLADVNGRSIEYAGFNLLVGTRDELWHYNAKESAPTRLETGVYGLSNAGLDTPWPKLLKAKAALAQVLEDPQPEALLEILSDPQTAPFADLPDTGVGLATESLLSSVFIASPSYGTRASTALIVNADGTRHIVERSFGPHGGRLGEVELKI</sequence>
<protein>
    <submittedName>
        <fullName evidence="1">NRDE family protein</fullName>
    </submittedName>
</protein>
<organism evidence="1 2">
    <name type="scientific">Pseudomonas yamanorum</name>
    <dbReference type="NCBI Taxonomy" id="515393"/>
    <lineage>
        <taxon>Bacteria</taxon>
        <taxon>Pseudomonadati</taxon>
        <taxon>Pseudomonadota</taxon>
        <taxon>Gammaproteobacteria</taxon>
        <taxon>Pseudomonadales</taxon>
        <taxon>Pseudomonadaceae</taxon>
        <taxon>Pseudomonas</taxon>
    </lineage>
</organism>
<proteinExistence type="predicted"/>
<reference evidence="1 2" key="1">
    <citation type="submission" date="2020-04" db="EMBL/GenBank/DDBJ databases">
        <title>Molecular characterization of pseudomonads from Agaricus bisporus reveal novel blotch 2 pathogens in Western Europe.</title>
        <authorList>
            <person name="Taparia T."/>
            <person name="Krijger M."/>
            <person name="Haynes E."/>
            <person name="Elpinstone J.G."/>
            <person name="Noble R."/>
            <person name="Van Der Wolf J."/>
        </authorList>
    </citation>
    <scope>NUCLEOTIDE SEQUENCE [LARGE SCALE GENOMIC DNA]</scope>
    <source>
        <strain evidence="1 2">IPO3753</strain>
    </source>
</reference>
<evidence type="ECO:0000313" key="1">
    <source>
        <dbReference type="EMBL" id="NWD41438.1"/>
    </source>
</evidence>
<evidence type="ECO:0000313" key="2">
    <source>
        <dbReference type="Proteomes" id="UP000546584"/>
    </source>
</evidence>
<dbReference type="PANTHER" id="PTHR17985:SF8">
    <property type="entry name" value="TRANSPORT AND GOLGI ORGANIZATION PROTEIN 2 HOMOLOG"/>
    <property type="match status" value="1"/>
</dbReference>
<dbReference type="Pfam" id="PF05742">
    <property type="entry name" value="TANGO2"/>
    <property type="match status" value="1"/>
</dbReference>
<accession>A0AAJ3LFT1</accession>
<dbReference type="AlphaFoldDB" id="A0AAJ3LFT1"/>
<dbReference type="InterPro" id="IPR008551">
    <property type="entry name" value="TANGO2"/>
</dbReference>
<dbReference type="Proteomes" id="UP000546584">
    <property type="component" value="Unassembled WGS sequence"/>
</dbReference>
<dbReference type="EMBL" id="JACAQR010000008">
    <property type="protein sequence ID" value="NWD41438.1"/>
    <property type="molecule type" value="Genomic_DNA"/>
</dbReference>